<gene>
    <name evidence="5" type="ORF">UX34_C0022G0005</name>
</gene>
<dbReference type="SUPFAM" id="SSF53448">
    <property type="entry name" value="Nucleotide-diphospho-sugar transferases"/>
    <property type="match status" value="1"/>
</dbReference>
<dbReference type="Proteomes" id="UP000034643">
    <property type="component" value="Unassembled WGS sequence"/>
</dbReference>
<dbReference type="Gene3D" id="3.90.550.10">
    <property type="entry name" value="Spore Coat Polysaccharide Biosynthesis Protein SpsA, Chain A"/>
    <property type="match status" value="1"/>
</dbReference>
<dbReference type="CDD" id="cd04186">
    <property type="entry name" value="GT_2_like_c"/>
    <property type="match status" value="1"/>
</dbReference>
<feature type="domain" description="Glycosyltransferase 2-like" evidence="4">
    <location>
        <begin position="4"/>
        <end position="125"/>
    </location>
</feature>
<evidence type="ECO:0000256" key="1">
    <source>
        <dbReference type="ARBA" id="ARBA00006739"/>
    </source>
</evidence>
<organism evidence="5 6">
    <name type="scientific">Candidatus Woesebacteria bacterium GW2011_GWF1_46_13</name>
    <dbReference type="NCBI Taxonomy" id="1618602"/>
    <lineage>
        <taxon>Bacteria</taxon>
        <taxon>Candidatus Woeseibacteriota</taxon>
    </lineage>
</organism>
<dbReference type="GO" id="GO:0016757">
    <property type="term" value="F:glycosyltransferase activity"/>
    <property type="evidence" value="ECO:0007669"/>
    <property type="project" value="UniProtKB-KW"/>
</dbReference>
<dbReference type="EMBL" id="LCLV01000022">
    <property type="protein sequence ID" value="KKU22734.1"/>
    <property type="molecule type" value="Genomic_DNA"/>
</dbReference>
<dbReference type="AlphaFoldDB" id="A0A0G1NQ00"/>
<evidence type="ECO:0000256" key="2">
    <source>
        <dbReference type="ARBA" id="ARBA00022676"/>
    </source>
</evidence>
<name>A0A0G1NQ00_9BACT</name>
<dbReference type="InterPro" id="IPR029044">
    <property type="entry name" value="Nucleotide-diphossugar_trans"/>
</dbReference>
<dbReference type="Pfam" id="PF00535">
    <property type="entry name" value="Glycos_transf_2"/>
    <property type="match status" value="1"/>
</dbReference>
<keyword evidence="2" id="KW-0328">Glycosyltransferase</keyword>
<keyword evidence="3 5" id="KW-0808">Transferase</keyword>
<sequence length="294" mass="33752">MRVSIIIPNFNGRELLEKNLPSVLKAKENQENEIIEIIIVDDGSSDESVNFIKNNFPEVKIIKHKVNRGFSATVNTGVRTAKGELVALLNNDVIPSEDFLKTALPLFKDDKVFAVSLHEEGFSWAKGTFQNGYIEISSGEATEKAHISFWVSGGSGVFRRSYYLKLGGMDEKLLSPFYWEDIDICYRAAKRGWINLWEPNANVVHKHESTISKFSKKYVERIRERNQLLVIWKNLTSPYLFRKHLIGAVKRTVSHPGYLRIVIMALMRFKPLLKARAKEKKETKISDETIFARY</sequence>
<proteinExistence type="inferred from homology"/>
<reference evidence="5 6" key="1">
    <citation type="journal article" date="2015" name="Nature">
        <title>rRNA introns, odd ribosomes, and small enigmatic genomes across a large radiation of phyla.</title>
        <authorList>
            <person name="Brown C.T."/>
            <person name="Hug L.A."/>
            <person name="Thomas B.C."/>
            <person name="Sharon I."/>
            <person name="Castelle C.J."/>
            <person name="Singh A."/>
            <person name="Wilkins M.J."/>
            <person name="Williams K.H."/>
            <person name="Banfield J.F."/>
        </authorList>
    </citation>
    <scope>NUCLEOTIDE SEQUENCE [LARGE SCALE GENOMIC DNA]</scope>
</reference>
<dbReference type="InterPro" id="IPR001173">
    <property type="entry name" value="Glyco_trans_2-like"/>
</dbReference>
<comment type="caution">
    <text evidence="5">The sequence shown here is derived from an EMBL/GenBank/DDBJ whole genome shotgun (WGS) entry which is preliminary data.</text>
</comment>
<evidence type="ECO:0000256" key="3">
    <source>
        <dbReference type="ARBA" id="ARBA00022679"/>
    </source>
</evidence>
<accession>A0A0G1NQ00</accession>
<evidence type="ECO:0000259" key="4">
    <source>
        <dbReference type="Pfam" id="PF00535"/>
    </source>
</evidence>
<evidence type="ECO:0000313" key="5">
    <source>
        <dbReference type="EMBL" id="KKU22734.1"/>
    </source>
</evidence>
<dbReference type="PANTHER" id="PTHR43179">
    <property type="entry name" value="RHAMNOSYLTRANSFERASE WBBL"/>
    <property type="match status" value="1"/>
</dbReference>
<dbReference type="PANTHER" id="PTHR43179:SF12">
    <property type="entry name" value="GALACTOFURANOSYLTRANSFERASE GLFT2"/>
    <property type="match status" value="1"/>
</dbReference>
<comment type="similarity">
    <text evidence="1">Belongs to the glycosyltransferase 2 family.</text>
</comment>
<evidence type="ECO:0000313" key="6">
    <source>
        <dbReference type="Proteomes" id="UP000034643"/>
    </source>
</evidence>
<protein>
    <submittedName>
        <fullName evidence="5">Glycosyl transferase, family 2</fullName>
    </submittedName>
</protein>